<evidence type="ECO:0000313" key="1">
    <source>
        <dbReference type="EMBL" id="KAG5575702.1"/>
    </source>
</evidence>
<comment type="caution">
    <text evidence="1">The sequence shown here is derived from an EMBL/GenBank/DDBJ whole genome shotgun (WGS) entry which is preliminary data.</text>
</comment>
<dbReference type="Proteomes" id="UP000824120">
    <property type="component" value="Chromosome 11"/>
</dbReference>
<sequence length="99" mass="11253">MTESTDHHTKIKVEKLVEANRAWFLRICLLPDNSGCSFVQMFPERNKRCFDGTLTPISTFEESCLITLFGWVNLSPANMIKKTGTTVVGTNKKKWLMGI</sequence>
<dbReference type="AlphaFoldDB" id="A0A9J5WLE5"/>
<gene>
    <name evidence="1" type="ORF">H5410_055836</name>
</gene>
<reference evidence="1 2" key="1">
    <citation type="submission" date="2020-09" db="EMBL/GenBank/DDBJ databases">
        <title>De no assembly of potato wild relative species, Solanum commersonii.</title>
        <authorList>
            <person name="Cho K."/>
        </authorList>
    </citation>
    <scope>NUCLEOTIDE SEQUENCE [LARGE SCALE GENOMIC DNA]</scope>
    <source>
        <strain evidence="1">LZ3.2</strain>
        <tissue evidence="1">Leaf</tissue>
    </source>
</reference>
<keyword evidence="2" id="KW-1185">Reference proteome</keyword>
<dbReference type="EMBL" id="JACXVP010000011">
    <property type="protein sequence ID" value="KAG5575702.1"/>
    <property type="molecule type" value="Genomic_DNA"/>
</dbReference>
<proteinExistence type="predicted"/>
<evidence type="ECO:0000313" key="2">
    <source>
        <dbReference type="Proteomes" id="UP000824120"/>
    </source>
</evidence>
<organism evidence="1 2">
    <name type="scientific">Solanum commersonii</name>
    <name type="common">Commerson's wild potato</name>
    <name type="synonym">Commerson's nightshade</name>
    <dbReference type="NCBI Taxonomy" id="4109"/>
    <lineage>
        <taxon>Eukaryota</taxon>
        <taxon>Viridiplantae</taxon>
        <taxon>Streptophyta</taxon>
        <taxon>Embryophyta</taxon>
        <taxon>Tracheophyta</taxon>
        <taxon>Spermatophyta</taxon>
        <taxon>Magnoliopsida</taxon>
        <taxon>eudicotyledons</taxon>
        <taxon>Gunneridae</taxon>
        <taxon>Pentapetalae</taxon>
        <taxon>asterids</taxon>
        <taxon>lamiids</taxon>
        <taxon>Solanales</taxon>
        <taxon>Solanaceae</taxon>
        <taxon>Solanoideae</taxon>
        <taxon>Solaneae</taxon>
        <taxon>Solanum</taxon>
    </lineage>
</organism>
<accession>A0A9J5WLE5</accession>
<name>A0A9J5WLE5_SOLCO</name>
<protein>
    <submittedName>
        <fullName evidence="1">Uncharacterized protein</fullName>
    </submittedName>
</protein>